<keyword evidence="9" id="KW-0539">Nucleus</keyword>
<evidence type="ECO:0000256" key="5">
    <source>
        <dbReference type="ARBA" id="ARBA00022581"/>
    </source>
</evidence>
<feature type="compositionally biased region" description="Low complexity" evidence="12">
    <location>
        <begin position="486"/>
        <end position="496"/>
    </location>
</feature>
<evidence type="ECO:0000259" key="14">
    <source>
        <dbReference type="PROSITE" id="PS51309"/>
    </source>
</evidence>
<evidence type="ECO:0000256" key="1">
    <source>
        <dbReference type="ARBA" id="ARBA00004123"/>
    </source>
</evidence>
<dbReference type="EMBL" id="KI632125">
    <property type="protein sequence ID" value="EYU24331.1"/>
    <property type="molecule type" value="Genomic_DNA"/>
</dbReference>
<feature type="domain" description="RRM" evidence="13">
    <location>
        <begin position="315"/>
        <end position="392"/>
    </location>
</feature>
<protein>
    <recommendedName>
        <fullName evidence="11">Polyadenylate-binding protein</fullName>
        <shortName evidence="11">PABP</shortName>
    </recommendedName>
</protein>
<keyword evidence="8 10" id="KW-0694">RNA-binding</keyword>
<gene>
    <name evidence="15" type="ORF">MIMGU_mgv1a025142mg</name>
</gene>
<dbReference type="InterPro" id="IPR000504">
    <property type="entry name" value="RRM_dom"/>
</dbReference>
<dbReference type="CDD" id="cd12379">
    <property type="entry name" value="RRM2_I_PABPs"/>
    <property type="match status" value="1"/>
</dbReference>
<dbReference type="FunFam" id="3.30.70.330:FF:000217">
    <property type="entry name" value="Polyadenylate-binding protein"/>
    <property type="match status" value="1"/>
</dbReference>
<dbReference type="PROSITE" id="PS51309">
    <property type="entry name" value="PABC"/>
    <property type="match status" value="1"/>
</dbReference>
<dbReference type="SMART" id="SM00360">
    <property type="entry name" value="RRM"/>
    <property type="match status" value="4"/>
</dbReference>
<dbReference type="InterPro" id="IPR035979">
    <property type="entry name" value="RBD_domain_sf"/>
</dbReference>
<organism evidence="15 16">
    <name type="scientific">Erythranthe guttata</name>
    <name type="common">Yellow monkey flower</name>
    <name type="synonym">Mimulus guttatus</name>
    <dbReference type="NCBI Taxonomy" id="4155"/>
    <lineage>
        <taxon>Eukaryota</taxon>
        <taxon>Viridiplantae</taxon>
        <taxon>Streptophyta</taxon>
        <taxon>Embryophyta</taxon>
        <taxon>Tracheophyta</taxon>
        <taxon>Spermatophyta</taxon>
        <taxon>Magnoliopsida</taxon>
        <taxon>eudicotyledons</taxon>
        <taxon>Gunneridae</taxon>
        <taxon>Pentapetalae</taxon>
        <taxon>asterids</taxon>
        <taxon>lamiids</taxon>
        <taxon>Lamiales</taxon>
        <taxon>Phrymaceae</taxon>
        <taxon>Erythranthe</taxon>
    </lineage>
</organism>
<keyword evidence="4 11" id="KW-0963">Cytoplasm</keyword>
<evidence type="ECO:0000256" key="8">
    <source>
        <dbReference type="ARBA" id="ARBA00022884"/>
    </source>
</evidence>
<evidence type="ECO:0000256" key="6">
    <source>
        <dbReference type="ARBA" id="ARBA00022737"/>
    </source>
</evidence>
<evidence type="ECO:0000256" key="4">
    <source>
        <dbReference type="ARBA" id="ARBA00022490"/>
    </source>
</evidence>
<dbReference type="KEGG" id="egt:105972627"/>
<dbReference type="GO" id="GO:0003730">
    <property type="term" value="F:mRNA 3'-UTR binding"/>
    <property type="evidence" value="ECO:0000318"/>
    <property type="project" value="GO_Central"/>
</dbReference>
<sequence length="649" mass="71860">MAATTAVPPPAVQAHLAPTPAAGAVSGGVFPKSSLYVGNLEATVDESRLYEMFNEVAEVISVRICRDQNRMSSLGYAYVNFTTPTDAANARNRLNFAEVDGKPLRIMFCQRDPSMRKSGYANLFIKNLDQAIDDKALYETFTSFGTVLSCKVAVDKNEKSKGYGFVQFDSDESAQNAIKWLNGMLINDKKVFVGTFIRRQERDRAKGSPKYTNVYVKNLSGNITDEDLKKMFEKFGPITSAVVMKDGSGKSRCFGFVNFEAFDSAAAAVENLNGFTIEDKVLYVGKAEKKAEREAELRARFEEERNNRFEKLKGANLYLKNLDDCVNDEKLKELFSEFGTITSCKLMRDPNGMSKGAGFVAFSNPEEAAKALKEMNGKMIGRKPLYVAVAQRKEERKGWLQAHFAQIRTPGPMSPLSGMAGFHAGPPSLAHHHQQQQQQLYFGPVGPGLVPQMPPPYGFPQQHMPAAALQPQPIPSNYVMPFQLQRQPQPVQQQRLPPRRPPNSQHHHQQQLNSNQGMSRYMVNARNGFNHSMVPQGLMGPVLPIDVSAPLEVPLSVPLSRSTLASALASASPENQRVMLGEQLYPLVDRLEHNHAGKVTGMLLEMDQTEVLHLIESPEALKKKVVEAMGVLHIATSVPEIGHQLRSLS</sequence>
<accession>A0A022Q8K9</accession>
<keyword evidence="7" id="KW-0810">Translation regulation</keyword>
<evidence type="ECO:0000256" key="2">
    <source>
        <dbReference type="ARBA" id="ARBA00004496"/>
    </source>
</evidence>
<dbReference type="Proteomes" id="UP000030748">
    <property type="component" value="Unassembled WGS sequence"/>
</dbReference>
<dbReference type="GO" id="GO:0008143">
    <property type="term" value="F:poly(A) binding"/>
    <property type="evidence" value="ECO:0000318"/>
    <property type="project" value="GO_Central"/>
</dbReference>
<dbReference type="SMART" id="SM00517">
    <property type="entry name" value="PolyA"/>
    <property type="match status" value="1"/>
</dbReference>
<dbReference type="InterPro" id="IPR045305">
    <property type="entry name" value="RRM2_I_PABPs"/>
</dbReference>
<dbReference type="SUPFAM" id="SSF63570">
    <property type="entry name" value="PABC (PABP) domain"/>
    <property type="match status" value="1"/>
</dbReference>
<dbReference type="eggNOG" id="KOG0123">
    <property type="taxonomic scope" value="Eukaryota"/>
</dbReference>
<comment type="function">
    <text evidence="11">Binds the poly(A) tail of mRNA.</text>
</comment>
<evidence type="ECO:0000259" key="13">
    <source>
        <dbReference type="PROSITE" id="PS50102"/>
    </source>
</evidence>
<evidence type="ECO:0000256" key="10">
    <source>
        <dbReference type="PROSITE-ProRule" id="PRU00176"/>
    </source>
</evidence>
<dbReference type="Gene3D" id="3.30.70.330">
    <property type="match status" value="4"/>
</dbReference>
<evidence type="ECO:0000256" key="12">
    <source>
        <dbReference type="SAM" id="MobiDB-lite"/>
    </source>
</evidence>
<feature type="domain" description="PABC" evidence="14">
    <location>
        <begin position="560"/>
        <end position="637"/>
    </location>
</feature>
<evidence type="ECO:0000313" key="16">
    <source>
        <dbReference type="Proteomes" id="UP000030748"/>
    </source>
</evidence>
<feature type="domain" description="RRM" evidence="13">
    <location>
        <begin position="212"/>
        <end position="289"/>
    </location>
</feature>
<dbReference type="SMART" id="SM00361">
    <property type="entry name" value="RRM_1"/>
    <property type="match status" value="3"/>
</dbReference>
<dbReference type="Pfam" id="PF00076">
    <property type="entry name" value="RRM_1"/>
    <property type="match status" value="4"/>
</dbReference>
<evidence type="ECO:0000256" key="3">
    <source>
        <dbReference type="ARBA" id="ARBA00008557"/>
    </source>
</evidence>
<comment type="subcellular location">
    <subcellularLocation>
        <location evidence="2 11">Cytoplasm</location>
    </subcellularLocation>
    <subcellularLocation>
        <location evidence="1">Nucleus</location>
    </subcellularLocation>
</comment>
<reference evidence="15 16" key="1">
    <citation type="journal article" date="2013" name="Proc. Natl. Acad. Sci. U.S.A.">
        <title>Fine-scale variation in meiotic recombination in Mimulus inferred from population shotgun sequencing.</title>
        <authorList>
            <person name="Hellsten U."/>
            <person name="Wright K.M."/>
            <person name="Jenkins J."/>
            <person name="Shu S."/>
            <person name="Yuan Y."/>
            <person name="Wessler S.R."/>
            <person name="Schmutz J."/>
            <person name="Willis J.H."/>
            <person name="Rokhsar D.S."/>
        </authorList>
    </citation>
    <scope>NUCLEOTIDE SEQUENCE [LARGE SCALE GENOMIC DNA]</scope>
    <source>
        <strain evidence="16">cv. DUN x IM62</strain>
    </source>
</reference>
<dbReference type="InterPro" id="IPR006515">
    <property type="entry name" value="PABP_1234"/>
</dbReference>
<evidence type="ECO:0000313" key="15">
    <source>
        <dbReference type="EMBL" id="EYU24331.1"/>
    </source>
</evidence>
<dbReference type="OrthoDB" id="19742at2759"/>
<dbReference type="InterPro" id="IPR012677">
    <property type="entry name" value="Nucleotide-bd_a/b_plait_sf"/>
</dbReference>
<dbReference type="GO" id="GO:0005634">
    <property type="term" value="C:nucleus"/>
    <property type="evidence" value="ECO:0000318"/>
    <property type="project" value="GO_Central"/>
</dbReference>
<name>A0A022Q8K9_ERYGU</name>
<dbReference type="GO" id="GO:1990904">
    <property type="term" value="C:ribonucleoprotein complex"/>
    <property type="evidence" value="ECO:0000318"/>
    <property type="project" value="GO_Central"/>
</dbReference>
<dbReference type="GO" id="GO:0008266">
    <property type="term" value="F:poly(U) RNA binding"/>
    <property type="evidence" value="ECO:0000318"/>
    <property type="project" value="GO_Central"/>
</dbReference>
<proteinExistence type="inferred from homology"/>
<feature type="domain" description="RRM" evidence="13">
    <location>
        <begin position="121"/>
        <end position="193"/>
    </location>
</feature>
<dbReference type="STRING" id="4155.A0A022Q8K9"/>
<dbReference type="SUPFAM" id="SSF54928">
    <property type="entry name" value="RNA-binding domain, RBD"/>
    <property type="match status" value="3"/>
</dbReference>
<dbReference type="InterPro" id="IPR036053">
    <property type="entry name" value="PABP-dom"/>
</dbReference>
<dbReference type="PROSITE" id="PS50102">
    <property type="entry name" value="RRM"/>
    <property type="match status" value="4"/>
</dbReference>
<dbReference type="FunFam" id="1.10.1900.10:FF:000003">
    <property type="entry name" value="Polyadenylate-binding protein"/>
    <property type="match status" value="1"/>
</dbReference>
<comment type="similarity">
    <text evidence="3 11">Belongs to the polyadenylate-binding protein type-1 family.</text>
</comment>
<keyword evidence="6" id="KW-0677">Repeat</keyword>
<dbReference type="Gene3D" id="1.10.1900.10">
    <property type="entry name" value="c-terminal domain of poly(a) binding protein"/>
    <property type="match status" value="1"/>
</dbReference>
<dbReference type="InterPro" id="IPR002004">
    <property type="entry name" value="PABP_HYD_C"/>
</dbReference>
<dbReference type="CDD" id="cd12381">
    <property type="entry name" value="RRM4_I_PABPs"/>
    <property type="match status" value="1"/>
</dbReference>
<dbReference type="FunFam" id="3.30.70.330:FF:000239">
    <property type="entry name" value="Polyadenylate-binding protein"/>
    <property type="match status" value="1"/>
</dbReference>
<dbReference type="OMA" id="DDCGRSK"/>
<dbReference type="PANTHER" id="PTHR24012">
    <property type="entry name" value="RNA BINDING PROTEIN"/>
    <property type="match status" value="1"/>
</dbReference>
<evidence type="ECO:0000256" key="11">
    <source>
        <dbReference type="RuleBase" id="RU362004"/>
    </source>
</evidence>
<dbReference type="PhylomeDB" id="A0A022Q8K9"/>
<evidence type="ECO:0000256" key="9">
    <source>
        <dbReference type="ARBA" id="ARBA00023242"/>
    </source>
</evidence>
<keyword evidence="16" id="KW-1185">Reference proteome</keyword>
<feature type="region of interest" description="Disordered" evidence="12">
    <location>
        <begin position="486"/>
        <end position="515"/>
    </location>
</feature>
<keyword evidence="5" id="KW-0945">Host-virus interaction</keyword>
<dbReference type="AlphaFoldDB" id="A0A022Q8K9"/>
<dbReference type="Pfam" id="PF00658">
    <property type="entry name" value="MLLE"/>
    <property type="match status" value="1"/>
</dbReference>
<dbReference type="InterPro" id="IPR003954">
    <property type="entry name" value="RRM_euk-type"/>
</dbReference>
<dbReference type="GO" id="GO:0005829">
    <property type="term" value="C:cytosol"/>
    <property type="evidence" value="ECO:0000318"/>
    <property type="project" value="GO_Central"/>
</dbReference>
<dbReference type="GO" id="GO:0006417">
    <property type="term" value="P:regulation of translation"/>
    <property type="evidence" value="ECO:0007669"/>
    <property type="project" value="UniProtKB-KW"/>
</dbReference>
<dbReference type="CDD" id="cd12380">
    <property type="entry name" value="RRM3_I_PABPs"/>
    <property type="match status" value="1"/>
</dbReference>
<dbReference type="FunFam" id="3.30.70.330:FF:000003">
    <property type="entry name" value="Polyadenylate-binding protein"/>
    <property type="match status" value="1"/>
</dbReference>
<feature type="domain" description="RRM" evidence="13">
    <location>
        <begin position="33"/>
        <end position="111"/>
    </location>
</feature>
<dbReference type="NCBIfam" id="TIGR01628">
    <property type="entry name" value="PABP-1234"/>
    <property type="match status" value="1"/>
</dbReference>
<evidence type="ECO:0000256" key="7">
    <source>
        <dbReference type="ARBA" id="ARBA00022845"/>
    </source>
</evidence>